<dbReference type="Proteomes" id="UP000254258">
    <property type="component" value="Unassembled WGS sequence"/>
</dbReference>
<evidence type="ECO:0000313" key="2">
    <source>
        <dbReference type="Proteomes" id="UP000254258"/>
    </source>
</evidence>
<dbReference type="OrthoDB" id="5940554at2"/>
<accession>A0A370X5Z4</accession>
<sequence>MLKQWLRPLVRPLPQWSTVAIAPPSDVVTATLCWHGKTEDVTRDHTVAALKPLVIATSVEAGQHPELEYRDRATGVLLGVLQLTRMASLVVEERSIALYHVTAGEHCCLRWPRRSWNRWLQNRSMRKASSSQYALMEPAAVQQLMIAYLCPRPVVLVSVGAPAHQNIFPMDLIGPLERSGFFSLALRSTNVSQSVMREARHVALSGMPAQMKPIVYRLSEHHKHPLTDWSALPFPVRPSQQFGIPAVAAALRVQELSILHSEEIGSHTFFLGRFVSDEKYADGAQLHHTAGFHQAYRLRYGPPFVMV</sequence>
<name>A0A370X5Z4_9GAMM</name>
<organism evidence="1 2">
    <name type="scientific">Dyella monticola</name>
    <dbReference type="NCBI Taxonomy" id="1927958"/>
    <lineage>
        <taxon>Bacteria</taxon>
        <taxon>Pseudomonadati</taxon>
        <taxon>Pseudomonadota</taxon>
        <taxon>Gammaproteobacteria</taxon>
        <taxon>Lysobacterales</taxon>
        <taxon>Rhodanobacteraceae</taxon>
        <taxon>Dyella</taxon>
    </lineage>
</organism>
<keyword evidence="2" id="KW-1185">Reference proteome</keyword>
<evidence type="ECO:0000313" key="1">
    <source>
        <dbReference type="EMBL" id="RDS83697.1"/>
    </source>
</evidence>
<evidence type="ECO:0008006" key="3">
    <source>
        <dbReference type="Google" id="ProtNLM"/>
    </source>
</evidence>
<dbReference type="EMBL" id="QRBE01000002">
    <property type="protein sequence ID" value="RDS83697.1"/>
    <property type="molecule type" value="Genomic_DNA"/>
</dbReference>
<protein>
    <recommendedName>
        <fullName evidence="3">Flavin reductase like domain-containing protein</fullName>
    </recommendedName>
</protein>
<dbReference type="Gene3D" id="2.30.110.10">
    <property type="entry name" value="Electron Transport, Fmn-binding Protein, Chain A"/>
    <property type="match status" value="1"/>
</dbReference>
<dbReference type="AlphaFoldDB" id="A0A370X5Z4"/>
<proteinExistence type="predicted"/>
<dbReference type="InterPro" id="IPR012349">
    <property type="entry name" value="Split_barrel_FMN-bd"/>
</dbReference>
<reference evidence="1 2" key="1">
    <citation type="submission" date="2018-07" db="EMBL/GenBank/DDBJ databases">
        <title>Dyella monticola sp. nov. and Dyella psychrodurans sp. nov. isolated from monsoon evergreen broad-leaved forest soil of Dinghu Mountain, China.</title>
        <authorList>
            <person name="Gao Z."/>
            <person name="Qiu L."/>
        </authorList>
    </citation>
    <scope>NUCLEOTIDE SEQUENCE [LARGE SCALE GENOMIC DNA]</scope>
    <source>
        <strain evidence="1 2">4G-K06</strain>
    </source>
</reference>
<dbReference type="SUPFAM" id="SSF50475">
    <property type="entry name" value="FMN-binding split barrel"/>
    <property type="match status" value="1"/>
</dbReference>
<comment type="caution">
    <text evidence="1">The sequence shown here is derived from an EMBL/GenBank/DDBJ whole genome shotgun (WGS) entry which is preliminary data.</text>
</comment>
<gene>
    <name evidence="1" type="ORF">DWU98_05065</name>
</gene>